<dbReference type="SUPFAM" id="SSF57850">
    <property type="entry name" value="RING/U-box"/>
    <property type="match status" value="1"/>
</dbReference>
<sequence length="181" mass="20351">MTDHGYTRLSNPHFFRDLDRDRNGSLDFSEVLTLYYIVKSGRPLCNCCGILILGTFYSCVKCFDSPSTRAYSLCINCYRSNRSNHNHNGHQQFLDTYTLLETKRSSAMGRSGRNGNLNEITVPGQPAHFHTINMPPWPHPNPYTSNVILPEAQVHRLVAALTAFELALSIGSISRTICSIL</sequence>
<dbReference type="InterPro" id="IPR043145">
    <property type="entry name" value="Znf_ZZ_sf"/>
</dbReference>
<evidence type="ECO:0000256" key="1">
    <source>
        <dbReference type="ARBA" id="ARBA00022723"/>
    </source>
</evidence>
<gene>
    <name evidence="5" type="ORF">BUALT_Bualt14G0048600</name>
</gene>
<evidence type="ECO:0000259" key="4">
    <source>
        <dbReference type="PROSITE" id="PS50222"/>
    </source>
</evidence>
<keyword evidence="3" id="KW-0862">Zinc</keyword>
<organism evidence="5 6">
    <name type="scientific">Buddleja alternifolia</name>
    <dbReference type="NCBI Taxonomy" id="168488"/>
    <lineage>
        <taxon>Eukaryota</taxon>
        <taxon>Viridiplantae</taxon>
        <taxon>Streptophyta</taxon>
        <taxon>Embryophyta</taxon>
        <taxon>Tracheophyta</taxon>
        <taxon>Spermatophyta</taxon>
        <taxon>Magnoliopsida</taxon>
        <taxon>eudicotyledons</taxon>
        <taxon>Gunneridae</taxon>
        <taxon>Pentapetalae</taxon>
        <taxon>asterids</taxon>
        <taxon>lamiids</taxon>
        <taxon>Lamiales</taxon>
        <taxon>Scrophulariaceae</taxon>
        <taxon>Buddlejeae</taxon>
        <taxon>Buddleja</taxon>
    </lineage>
</organism>
<evidence type="ECO:0000256" key="2">
    <source>
        <dbReference type="ARBA" id="ARBA00022771"/>
    </source>
</evidence>
<keyword evidence="2" id="KW-0863">Zinc-finger</keyword>
<dbReference type="PROSITE" id="PS00018">
    <property type="entry name" value="EF_HAND_1"/>
    <property type="match status" value="1"/>
</dbReference>
<name>A0AAV6WI61_9LAMI</name>
<protein>
    <recommendedName>
        <fullName evidence="4">EF-hand domain-containing protein</fullName>
    </recommendedName>
</protein>
<dbReference type="EMBL" id="WHWC01000014">
    <property type="protein sequence ID" value="KAG8369774.1"/>
    <property type="molecule type" value="Genomic_DNA"/>
</dbReference>
<keyword evidence="6" id="KW-1185">Reference proteome</keyword>
<dbReference type="InterPro" id="IPR018247">
    <property type="entry name" value="EF_Hand_1_Ca_BS"/>
</dbReference>
<dbReference type="PROSITE" id="PS50222">
    <property type="entry name" value="EF_HAND_2"/>
    <property type="match status" value="1"/>
</dbReference>
<evidence type="ECO:0000313" key="6">
    <source>
        <dbReference type="Proteomes" id="UP000826271"/>
    </source>
</evidence>
<dbReference type="Proteomes" id="UP000826271">
    <property type="component" value="Unassembled WGS sequence"/>
</dbReference>
<evidence type="ECO:0000256" key="3">
    <source>
        <dbReference type="ARBA" id="ARBA00022833"/>
    </source>
</evidence>
<dbReference type="InterPro" id="IPR002048">
    <property type="entry name" value="EF_hand_dom"/>
</dbReference>
<accession>A0AAV6WI61</accession>
<dbReference type="GO" id="GO:0005509">
    <property type="term" value="F:calcium ion binding"/>
    <property type="evidence" value="ECO:0007669"/>
    <property type="project" value="InterPro"/>
</dbReference>
<dbReference type="AlphaFoldDB" id="A0AAV6WI61"/>
<evidence type="ECO:0000313" key="5">
    <source>
        <dbReference type="EMBL" id="KAG8369774.1"/>
    </source>
</evidence>
<feature type="domain" description="EF-hand" evidence="4">
    <location>
        <begin position="14"/>
        <end position="41"/>
    </location>
</feature>
<keyword evidence="1" id="KW-0479">Metal-binding</keyword>
<dbReference type="Gene3D" id="3.30.60.90">
    <property type="match status" value="1"/>
</dbReference>
<reference evidence="5" key="1">
    <citation type="submission" date="2019-10" db="EMBL/GenBank/DDBJ databases">
        <authorList>
            <person name="Zhang R."/>
            <person name="Pan Y."/>
            <person name="Wang J."/>
            <person name="Ma R."/>
            <person name="Yu S."/>
        </authorList>
    </citation>
    <scope>NUCLEOTIDE SEQUENCE</scope>
    <source>
        <strain evidence="5">LA-IB0</strain>
        <tissue evidence="5">Leaf</tissue>
    </source>
</reference>
<proteinExistence type="predicted"/>
<comment type="caution">
    <text evidence="5">The sequence shown here is derived from an EMBL/GenBank/DDBJ whole genome shotgun (WGS) entry which is preliminary data.</text>
</comment>
<dbReference type="GO" id="GO:0008270">
    <property type="term" value="F:zinc ion binding"/>
    <property type="evidence" value="ECO:0007669"/>
    <property type="project" value="UniProtKB-KW"/>
</dbReference>